<reference evidence="2 3" key="1">
    <citation type="journal article" date="2016" name="Nat. Commun.">
        <title>Thousands of microbial genomes shed light on interconnected biogeochemical processes in an aquifer system.</title>
        <authorList>
            <person name="Anantharaman K."/>
            <person name="Brown C.T."/>
            <person name="Hug L.A."/>
            <person name="Sharon I."/>
            <person name="Castelle C.J."/>
            <person name="Probst A.J."/>
            <person name="Thomas B.C."/>
            <person name="Singh A."/>
            <person name="Wilkins M.J."/>
            <person name="Karaoz U."/>
            <person name="Brodie E.L."/>
            <person name="Williams K.H."/>
            <person name="Hubbard S.S."/>
            <person name="Banfield J.F."/>
        </authorList>
    </citation>
    <scope>NUCLEOTIDE SEQUENCE [LARGE SCALE GENOMIC DNA]</scope>
</reference>
<keyword evidence="1" id="KW-0812">Transmembrane</keyword>
<accession>A0A1F4UA36</accession>
<evidence type="ECO:0000313" key="3">
    <source>
        <dbReference type="Proteomes" id="UP000177025"/>
    </source>
</evidence>
<dbReference type="Pfam" id="PF04246">
    <property type="entry name" value="RseC_MucC"/>
    <property type="match status" value="1"/>
</dbReference>
<dbReference type="InterPro" id="IPR007359">
    <property type="entry name" value="SigmaE_reg_RseC_MucC"/>
</dbReference>
<feature type="transmembrane region" description="Helical" evidence="1">
    <location>
        <begin position="67"/>
        <end position="88"/>
    </location>
</feature>
<dbReference type="PANTHER" id="PTHR35867">
    <property type="entry name" value="PROTEIN RSEC"/>
    <property type="match status" value="1"/>
</dbReference>
<protein>
    <recommendedName>
        <fullName evidence="4">Fis family transcriptional regulator</fullName>
    </recommendedName>
</protein>
<name>A0A1F4UA36_UNCW3</name>
<gene>
    <name evidence="2" type="ORF">A2Y85_06150</name>
</gene>
<keyword evidence="1" id="KW-0472">Membrane</keyword>
<evidence type="ECO:0000256" key="1">
    <source>
        <dbReference type="SAM" id="Phobius"/>
    </source>
</evidence>
<proteinExistence type="predicted"/>
<dbReference type="Proteomes" id="UP000177025">
    <property type="component" value="Unassembled WGS sequence"/>
</dbReference>
<keyword evidence="1" id="KW-1133">Transmembrane helix</keyword>
<dbReference type="EMBL" id="MEUM01000094">
    <property type="protein sequence ID" value="OGC41794.1"/>
    <property type="molecule type" value="Genomic_DNA"/>
</dbReference>
<comment type="caution">
    <text evidence="2">The sequence shown here is derived from an EMBL/GenBank/DDBJ whole genome shotgun (WGS) entry which is preliminary data.</text>
</comment>
<evidence type="ECO:0000313" key="2">
    <source>
        <dbReference type="EMBL" id="OGC41794.1"/>
    </source>
</evidence>
<dbReference type="AlphaFoldDB" id="A0A1F4UA36"/>
<feature type="transmembrane region" description="Helical" evidence="1">
    <location>
        <begin position="94"/>
        <end position="114"/>
    </location>
</feature>
<evidence type="ECO:0008006" key="4">
    <source>
        <dbReference type="Google" id="ProtNLM"/>
    </source>
</evidence>
<dbReference type="InterPro" id="IPR026268">
    <property type="entry name" value="RseC"/>
</dbReference>
<dbReference type="PIRSF" id="PIRSF004923">
    <property type="entry name" value="RseC"/>
    <property type="match status" value="1"/>
</dbReference>
<sequence>MIEKGKVIKVAGDIAEISIVPGDACRSCPACGSCRLNEGLRVISAYNLIKAQPGDLVKIEVAEKGGLRAAFIIFGIPIVLAITGLIISAGLIEIYRILITVGGLIMGLIIAKIIDRTVKTKRNFMPNVIDKES</sequence>
<organism evidence="2 3">
    <name type="scientific">candidate division WOR-3 bacterium RBG_13_43_14</name>
    <dbReference type="NCBI Taxonomy" id="1802590"/>
    <lineage>
        <taxon>Bacteria</taxon>
        <taxon>Bacteria division WOR-3</taxon>
    </lineage>
</organism>
<dbReference type="PANTHER" id="PTHR35867:SF1">
    <property type="entry name" value="PROTEIN RSEC"/>
    <property type="match status" value="1"/>
</dbReference>